<protein>
    <submittedName>
        <fullName evidence="2">DUF885 domain-containing protein</fullName>
    </submittedName>
</protein>
<dbReference type="InterPro" id="IPR010281">
    <property type="entry name" value="DUF885"/>
</dbReference>
<keyword evidence="1" id="KW-0732">Signal</keyword>
<dbReference type="PANTHER" id="PTHR33361">
    <property type="entry name" value="GLR0591 PROTEIN"/>
    <property type="match status" value="1"/>
</dbReference>
<dbReference type="Pfam" id="PF05960">
    <property type="entry name" value="DUF885"/>
    <property type="match status" value="1"/>
</dbReference>
<dbReference type="EMBL" id="PKLZ01000012">
    <property type="protein sequence ID" value="PLW81583.1"/>
    <property type="molecule type" value="Genomic_DNA"/>
</dbReference>
<dbReference type="PANTHER" id="PTHR33361:SF2">
    <property type="entry name" value="DUF885 DOMAIN-CONTAINING PROTEIN"/>
    <property type="match status" value="1"/>
</dbReference>
<dbReference type="AlphaFoldDB" id="A0A2N5XZN1"/>
<accession>A0A2N5XZN1</accession>
<keyword evidence="3" id="KW-1185">Reference proteome</keyword>
<dbReference type="RefSeq" id="WP_101522381.1">
    <property type="nucleotide sequence ID" value="NZ_PKLZ01000012.1"/>
</dbReference>
<organism evidence="2 3">
    <name type="scientific">Kineobactrum sediminis</name>
    <dbReference type="NCBI Taxonomy" id="1905677"/>
    <lineage>
        <taxon>Bacteria</taxon>
        <taxon>Pseudomonadati</taxon>
        <taxon>Pseudomonadota</taxon>
        <taxon>Gammaproteobacteria</taxon>
        <taxon>Cellvibrionales</taxon>
        <taxon>Halieaceae</taxon>
        <taxon>Kineobactrum</taxon>
    </lineage>
</organism>
<dbReference type="Proteomes" id="UP000234845">
    <property type="component" value="Unassembled WGS sequence"/>
</dbReference>
<evidence type="ECO:0000256" key="1">
    <source>
        <dbReference type="SAM" id="SignalP"/>
    </source>
</evidence>
<name>A0A2N5XZN1_9GAMM</name>
<evidence type="ECO:0000313" key="2">
    <source>
        <dbReference type="EMBL" id="PLW81583.1"/>
    </source>
</evidence>
<dbReference type="OrthoDB" id="9769898at2"/>
<evidence type="ECO:0000313" key="3">
    <source>
        <dbReference type="Proteomes" id="UP000234845"/>
    </source>
</evidence>
<proteinExistence type="predicted"/>
<feature type="chain" id="PRO_5015008604" evidence="1">
    <location>
        <begin position="24"/>
        <end position="590"/>
    </location>
</feature>
<comment type="caution">
    <text evidence="2">The sequence shown here is derived from an EMBL/GenBank/DDBJ whole genome shotgun (WGS) entry which is preliminary data.</text>
</comment>
<gene>
    <name evidence="2" type="ORF">CWI75_15250</name>
</gene>
<reference evidence="3" key="1">
    <citation type="submission" date="2017-11" db="EMBL/GenBank/DDBJ databases">
        <title>The draft genome sequence of Chromatocurvus sp. F02.</title>
        <authorList>
            <person name="Du Z.-J."/>
            <person name="Chang Y.-Q."/>
        </authorList>
    </citation>
    <scope>NUCLEOTIDE SEQUENCE [LARGE SCALE GENOMIC DNA]</scope>
    <source>
        <strain evidence="3">F02</strain>
    </source>
</reference>
<sequence>MNPHVHPVALIVLCLLLAAPVFAQTHEPDADTRLRNLYETEFAWRQGELKQVRTGDGHWRAGAGLPRVDAESQAGRLAYWDQTLAELARIPREKLSTDEQINAAVFQQIITSLADNARYRTWEAPLNSDTFFWSGLHPRMGGFDSEQAYEDYVDRLRDLPRFFGEQQSNMRAGLGRGYSVPRITLEGREQSLEPYLAPAEQNPFWGPVAAMPESIPAASRTRLQSAVKAAIAEAVVPAYRTLLTFMREEYLPHTRQTLSARDLPDGPAFYQAMIRSYTTLDMTPEQIHAVGLEEVTRIRTEMRQTKAETGFEGDMPAFLEFLRTDPQFYAQTPHELLAFTAYVAKRVDGQLGATLGFLPRQRFTILPVPDAIAPFYTGGRGGLESCLFNTHDLPSRPLYTLTALTLHECAPGHALQAAIALEGPGAIPEFRANNYFSGYGEGWGLYTEWLGVEMGVYDTPYEHFGRLSYEMWRAARLVIDTGLHHYGWSRERAQAFLREHTALSEHELTTEIDRYISWPGQALAYKLGEMLIRRKRREAEAALAQDFDKRHFHDLILGLRSVPLPVLEAQLDAWIEAGGPNPYPKAASGG</sequence>
<feature type="signal peptide" evidence="1">
    <location>
        <begin position="1"/>
        <end position="23"/>
    </location>
</feature>